<gene>
    <name evidence="6" type="primary">rsmI</name>
    <name evidence="9" type="ORF">AX660_01915</name>
</gene>
<evidence type="ECO:0000313" key="9">
    <source>
        <dbReference type="EMBL" id="KXI27165.1"/>
    </source>
</evidence>
<comment type="subcellular location">
    <subcellularLocation>
        <location evidence="6">Cytoplasm</location>
    </subcellularLocation>
</comment>
<evidence type="ECO:0000259" key="8">
    <source>
        <dbReference type="Pfam" id="PF23016"/>
    </source>
</evidence>
<keyword evidence="5 6" id="KW-0949">S-adenosyl-L-methionine</keyword>
<organism evidence="9 10">
    <name type="scientific">Paraglaciecola hydrolytica</name>
    <dbReference type="NCBI Taxonomy" id="1799789"/>
    <lineage>
        <taxon>Bacteria</taxon>
        <taxon>Pseudomonadati</taxon>
        <taxon>Pseudomonadota</taxon>
        <taxon>Gammaproteobacteria</taxon>
        <taxon>Alteromonadales</taxon>
        <taxon>Alteromonadaceae</taxon>
        <taxon>Paraglaciecola</taxon>
    </lineage>
</organism>
<dbReference type="Pfam" id="PF00590">
    <property type="entry name" value="TP_methylase"/>
    <property type="match status" value="1"/>
</dbReference>
<dbReference type="InterPro" id="IPR018063">
    <property type="entry name" value="SAM_MeTrfase_RsmI_CS"/>
</dbReference>
<evidence type="ECO:0000256" key="1">
    <source>
        <dbReference type="ARBA" id="ARBA00022490"/>
    </source>
</evidence>
<dbReference type="Gene3D" id="3.30.950.10">
    <property type="entry name" value="Methyltransferase, Cobalt-precorrin-4 Transmethylase, Domain 2"/>
    <property type="match status" value="1"/>
</dbReference>
<comment type="function">
    <text evidence="6">Catalyzes the 2'-O-methylation of the ribose of cytidine 1402 (C1402) in 16S rRNA.</text>
</comment>
<dbReference type="RefSeq" id="WP_068381610.1">
    <property type="nucleotide sequence ID" value="NZ_LSNE01000015.1"/>
</dbReference>
<evidence type="ECO:0000313" key="10">
    <source>
        <dbReference type="Proteomes" id="UP000070299"/>
    </source>
</evidence>
<name>A0A148KLP8_9ALTE</name>
<dbReference type="HAMAP" id="MF_01877">
    <property type="entry name" value="16SrRNA_methyltr_I"/>
    <property type="match status" value="1"/>
</dbReference>
<proteinExistence type="inferred from homology"/>
<keyword evidence="10" id="KW-1185">Reference proteome</keyword>
<dbReference type="InterPro" id="IPR053910">
    <property type="entry name" value="RsmI_HTH"/>
</dbReference>
<dbReference type="PROSITE" id="PS01296">
    <property type="entry name" value="RSMI"/>
    <property type="match status" value="1"/>
</dbReference>
<dbReference type="FunFam" id="3.30.950.10:FF:000002">
    <property type="entry name" value="Ribosomal RNA small subunit methyltransferase I"/>
    <property type="match status" value="1"/>
</dbReference>
<dbReference type="FunFam" id="3.40.1010.10:FF:000002">
    <property type="entry name" value="Ribosomal RNA small subunit methyltransferase I"/>
    <property type="match status" value="1"/>
</dbReference>
<comment type="caution">
    <text evidence="9">The sequence shown here is derived from an EMBL/GenBank/DDBJ whole genome shotgun (WGS) entry which is preliminary data.</text>
</comment>
<dbReference type="AlphaFoldDB" id="A0A148KLP8"/>
<accession>A0A148KLP8</accession>
<dbReference type="CDD" id="cd11648">
    <property type="entry name" value="RsmI"/>
    <property type="match status" value="1"/>
</dbReference>
<protein>
    <recommendedName>
        <fullName evidence="6">Ribosomal RNA small subunit methyltransferase I</fullName>
        <ecNumber evidence="6">2.1.1.198</ecNumber>
    </recommendedName>
    <alternativeName>
        <fullName evidence="6">16S rRNA 2'-O-ribose C1402 methyltransferase</fullName>
    </alternativeName>
    <alternativeName>
        <fullName evidence="6">rRNA (cytidine-2'-O-)-methyltransferase RsmI</fullName>
    </alternativeName>
</protein>
<feature type="domain" description="RsmI HTH" evidence="8">
    <location>
        <begin position="235"/>
        <end position="277"/>
    </location>
</feature>
<dbReference type="NCBIfam" id="TIGR00096">
    <property type="entry name" value="16S rRNA (cytidine(1402)-2'-O)-methyltransferase"/>
    <property type="match status" value="1"/>
</dbReference>
<dbReference type="PANTHER" id="PTHR46111">
    <property type="entry name" value="RIBOSOMAL RNA SMALL SUBUNIT METHYLTRANSFERASE I"/>
    <property type="match status" value="1"/>
</dbReference>
<dbReference type="Gene3D" id="3.40.1010.10">
    <property type="entry name" value="Cobalt-precorrin-4 Transmethylase, Domain 1"/>
    <property type="match status" value="1"/>
</dbReference>
<evidence type="ECO:0000256" key="2">
    <source>
        <dbReference type="ARBA" id="ARBA00022552"/>
    </source>
</evidence>
<keyword evidence="2 6" id="KW-0698">rRNA processing</keyword>
<dbReference type="InterPro" id="IPR008189">
    <property type="entry name" value="rRNA_ssu_MeTfrase_I"/>
</dbReference>
<keyword evidence="4 6" id="KW-0808">Transferase</keyword>
<keyword evidence="1 6" id="KW-0963">Cytoplasm</keyword>
<comment type="catalytic activity">
    <reaction evidence="6">
        <text>cytidine(1402) in 16S rRNA + S-adenosyl-L-methionine = 2'-O-methylcytidine(1402) in 16S rRNA + S-adenosyl-L-homocysteine + H(+)</text>
        <dbReference type="Rhea" id="RHEA:42924"/>
        <dbReference type="Rhea" id="RHEA-COMP:10285"/>
        <dbReference type="Rhea" id="RHEA-COMP:10286"/>
        <dbReference type="ChEBI" id="CHEBI:15378"/>
        <dbReference type="ChEBI" id="CHEBI:57856"/>
        <dbReference type="ChEBI" id="CHEBI:59789"/>
        <dbReference type="ChEBI" id="CHEBI:74495"/>
        <dbReference type="ChEBI" id="CHEBI:82748"/>
        <dbReference type="EC" id="2.1.1.198"/>
    </reaction>
</comment>
<dbReference type="EC" id="2.1.1.198" evidence="6"/>
<dbReference type="Proteomes" id="UP000070299">
    <property type="component" value="Unassembled WGS sequence"/>
</dbReference>
<evidence type="ECO:0000256" key="4">
    <source>
        <dbReference type="ARBA" id="ARBA00022679"/>
    </source>
</evidence>
<dbReference type="SUPFAM" id="SSF53790">
    <property type="entry name" value="Tetrapyrrole methylase"/>
    <property type="match status" value="1"/>
</dbReference>
<keyword evidence="3 6" id="KW-0489">Methyltransferase</keyword>
<dbReference type="InterPro" id="IPR014776">
    <property type="entry name" value="4pyrrole_Mease_sub2"/>
</dbReference>
<dbReference type="Pfam" id="PF23016">
    <property type="entry name" value="RsmI_C"/>
    <property type="match status" value="1"/>
</dbReference>
<dbReference type="InterPro" id="IPR035996">
    <property type="entry name" value="4pyrrol_Methylase_sf"/>
</dbReference>
<feature type="domain" description="Tetrapyrrole methylase" evidence="7">
    <location>
        <begin position="6"/>
        <end position="205"/>
    </location>
</feature>
<evidence type="ECO:0000256" key="3">
    <source>
        <dbReference type="ARBA" id="ARBA00022603"/>
    </source>
</evidence>
<dbReference type="InterPro" id="IPR014777">
    <property type="entry name" value="4pyrrole_Mease_sub1"/>
</dbReference>
<dbReference type="OrthoDB" id="9809084at2"/>
<evidence type="ECO:0000256" key="6">
    <source>
        <dbReference type="HAMAP-Rule" id="MF_01877"/>
    </source>
</evidence>
<dbReference type="STRING" id="1799789.AX660_01915"/>
<dbReference type="InterPro" id="IPR000878">
    <property type="entry name" value="4pyrrol_Mease"/>
</dbReference>
<comment type="similarity">
    <text evidence="6">Belongs to the methyltransferase superfamily. RsmI family.</text>
</comment>
<dbReference type="EMBL" id="LSNE01000015">
    <property type="protein sequence ID" value="KXI27165.1"/>
    <property type="molecule type" value="Genomic_DNA"/>
</dbReference>
<dbReference type="GO" id="GO:0005737">
    <property type="term" value="C:cytoplasm"/>
    <property type="evidence" value="ECO:0007669"/>
    <property type="project" value="UniProtKB-SubCell"/>
</dbReference>
<evidence type="ECO:0000256" key="5">
    <source>
        <dbReference type="ARBA" id="ARBA00022691"/>
    </source>
</evidence>
<evidence type="ECO:0000259" key="7">
    <source>
        <dbReference type="Pfam" id="PF00590"/>
    </source>
</evidence>
<dbReference type="GO" id="GO:0070677">
    <property type="term" value="F:rRNA (cytosine-2'-O-)-methyltransferase activity"/>
    <property type="evidence" value="ECO:0007669"/>
    <property type="project" value="UniProtKB-UniRule"/>
</dbReference>
<dbReference type="PANTHER" id="PTHR46111:SF1">
    <property type="entry name" value="RIBOSOMAL RNA SMALL SUBUNIT METHYLTRANSFERASE I"/>
    <property type="match status" value="1"/>
</dbReference>
<reference evidence="10" key="1">
    <citation type="submission" date="2016-02" db="EMBL/GenBank/DDBJ databases">
        <authorList>
            <person name="Schultz-Johansen M."/>
            <person name="Glaring M.A."/>
            <person name="Bech P.K."/>
            <person name="Stougaard P."/>
        </authorList>
    </citation>
    <scope>NUCLEOTIDE SEQUENCE [LARGE SCALE GENOMIC DNA]</scope>
    <source>
        <strain evidence="10">S66</strain>
    </source>
</reference>
<sequence length="279" mass="30504">MSEIGKLYIVPTPIGNLADISHRALAILAEVDLIAAEDTRHSLKLLQHYDIQTRLISLHDHNEAQRALELINKIQQGLNVALISDAGTPLISDPGYGLVNQCRAANITVIPLPGPCAATTALCAAGLPTDRFRFEGFLPVKMQAKHQALATLLLESATSVFYESPRRIAQTVADIVEVLGAEREIVLAKELTKTFETFYSGTAADCHTWLEADPNHQRGEFVLMISGVKVNQSEVSSEAMALLTLLMKELPLKKAAAIVAEHYSLKKNILYQMGLDLNQ</sequence>
<dbReference type="PIRSF" id="PIRSF005917">
    <property type="entry name" value="MTase_YraL"/>
    <property type="match status" value="1"/>
</dbReference>